<dbReference type="PANTHER" id="PTHR33112">
    <property type="entry name" value="DOMAIN PROTEIN, PUTATIVE-RELATED"/>
    <property type="match status" value="1"/>
</dbReference>
<name>A0A0N0NN24_9EURO</name>
<dbReference type="PANTHER" id="PTHR33112:SF12">
    <property type="entry name" value="HETEROKARYON INCOMPATIBILITY DOMAIN-CONTAINING PROTEIN"/>
    <property type="match status" value="1"/>
</dbReference>
<feature type="domain" description="Heterokaryon incompatibility" evidence="1">
    <location>
        <begin position="239"/>
        <end position="339"/>
    </location>
</feature>
<evidence type="ECO:0000313" key="2">
    <source>
        <dbReference type="EMBL" id="KPI40889.1"/>
    </source>
</evidence>
<gene>
    <name evidence="2" type="ORF">AB675_10827</name>
</gene>
<dbReference type="EMBL" id="LFJN01000011">
    <property type="protein sequence ID" value="KPI40889.1"/>
    <property type="molecule type" value="Genomic_DNA"/>
</dbReference>
<evidence type="ECO:0000259" key="1">
    <source>
        <dbReference type="Pfam" id="PF06985"/>
    </source>
</evidence>
<accession>A0A0N0NN24</accession>
<organism evidence="2 3">
    <name type="scientific">Cyphellophora attinorum</name>
    <dbReference type="NCBI Taxonomy" id="1664694"/>
    <lineage>
        <taxon>Eukaryota</taxon>
        <taxon>Fungi</taxon>
        <taxon>Dikarya</taxon>
        <taxon>Ascomycota</taxon>
        <taxon>Pezizomycotina</taxon>
        <taxon>Eurotiomycetes</taxon>
        <taxon>Chaetothyriomycetidae</taxon>
        <taxon>Chaetothyriales</taxon>
        <taxon>Cyphellophoraceae</taxon>
        <taxon>Cyphellophora</taxon>
    </lineage>
</organism>
<keyword evidence="3" id="KW-1185">Reference proteome</keyword>
<reference evidence="2 3" key="1">
    <citation type="submission" date="2015-06" db="EMBL/GenBank/DDBJ databases">
        <title>Draft genome of the ant-associated black yeast Phialophora attae CBS 131958.</title>
        <authorList>
            <person name="Moreno L.F."/>
            <person name="Stielow B.J."/>
            <person name="de Hoog S."/>
            <person name="Vicente V.A."/>
            <person name="Weiss V.A."/>
            <person name="de Vries M."/>
            <person name="Cruz L.M."/>
            <person name="Souza E.M."/>
        </authorList>
    </citation>
    <scope>NUCLEOTIDE SEQUENCE [LARGE SCALE GENOMIC DNA]</scope>
    <source>
        <strain evidence="2 3">CBS 131958</strain>
    </source>
</reference>
<dbReference type="Proteomes" id="UP000038010">
    <property type="component" value="Unassembled WGS sequence"/>
</dbReference>
<dbReference type="GeneID" id="28731504"/>
<dbReference type="STRING" id="1664694.A0A0N0NN24"/>
<evidence type="ECO:0000313" key="3">
    <source>
        <dbReference type="Proteomes" id="UP000038010"/>
    </source>
</evidence>
<sequence length="353" mass="40022">MSTSRPVPASSDKIAAFKSRIKTLGRLPFKIKDLPPTPTESYLCDFCAKLDLRVESFVVQPGDNEHERENRFRWLGKLSYIQQRLHCPLCRLVLSTADRPLDQRNPSHIADEDPAVYARWVVDGQEEEPHPAREGSSVFRPRTRRILIYSDPQTFKDGYLVLLGDDAPSRPYFGRMLTTQGQLDAAMLKQWLKSCETLHGPECDVSLVPAALLAKRIGIFRAIDVDQMCIVEPPEDARFIALSYLWGRNFAQLFTTSENLARLSTPGALAKEKLPRTIKDTILLTRMLGEKYLWTDSLALIHDPGFQYHDDWVYARASLTVAAALAKMPMQACQESAKSQEHSIKMLKRSYLG</sequence>
<dbReference type="VEuPathDB" id="FungiDB:AB675_10827"/>
<dbReference type="InterPro" id="IPR010730">
    <property type="entry name" value="HET"/>
</dbReference>
<dbReference type="Pfam" id="PF06985">
    <property type="entry name" value="HET"/>
    <property type="match status" value="1"/>
</dbReference>
<proteinExistence type="predicted"/>
<protein>
    <recommendedName>
        <fullName evidence="1">Heterokaryon incompatibility domain-containing protein</fullName>
    </recommendedName>
</protein>
<dbReference type="RefSeq" id="XP_018000852.1">
    <property type="nucleotide sequence ID" value="XM_018139624.1"/>
</dbReference>
<dbReference type="OrthoDB" id="405906at2759"/>
<dbReference type="AlphaFoldDB" id="A0A0N0NN24"/>
<comment type="caution">
    <text evidence="2">The sequence shown here is derived from an EMBL/GenBank/DDBJ whole genome shotgun (WGS) entry which is preliminary data.</text>
</comment>